<protein>
    <recommendedName>
        <fullName evidence="4">Secreted protein</fullName>
    </recommendedName>
</protein>
<accession>A0AAN6W671</accession>
<dbReference type="AlphaFoldDB" id="A0AAN6W671"/>
<reference evidence="2" key="2">
    <citation type="submission" date="2023-05" db="EMBL/GenBank/DDBJ databases">
        <authorList>
            <consortium name="Lawrence Berkeley National Laboratory"/>
            <person name="Steindorff A."/>
            <person name="Hensen N."/>
            <person name="Bonometti L."/>
            <person name="Westerberg I."/>
            <person name="Brannstrom I.O."/>
            <person name="Guillou S."/>
            <person name="Cros-Aarteil S."/>
            <person name="Calhoun S."/>
            <person name="Haridas S."/>
            <person name="Kuo A."/>
            <person name="Mondo S."/>
            <person name="Pangilinan J."/>
            <person name="Riley R."/>
            <person name="Labutti K."/>
            <person name="Andreopoulos B."/>
            <person name="Lipzen A."/>
            <person name="Chen C."/>
            <person name="Yanf M."/>
            <person name="Daum C."/>
            <person name="Ng V."/>
            <person name="Clum A."/>
            <person name="Ohm R."/>
            <person name="Martin F."/>
            <person name="Silar P."/>
            <person name="Natvig D."/>
            <person name="Lalanne C."/>
            <person name="Gautier V."/>
            <person name="Ament-Velasquez S.L."/>
            <person name="Kruys A."/>
            <person name="Hutchinson M.I."/>
            <person name="Powell A.J."/>
            <person name="Barry K."/>
            <person name="Miller A.N."/>
            <person name="Grigoriev I.V."/>
            <person name="Debuchy R."/>
            <person name="Gladieux P."/>
            <person name="Thoren M.H."/>
            <person name="Johannesson H."/>
        </authorList>
    </citation>
    <scope>NUCLEOTIDE SEQUENCE</scope>
    <source>
        <strain evidence="2">CBS 892.96</strain>
    </source>
</reference>
<sequence>MLKGCCWGVLCGGGLVVLIPPPGLVGLVRDNSLSSLGRSCSIAGSWCSSSEVLFMLEETLKCLLSCKFLECKKATTTEMSECVTGAYLL</sequence>
<comment type="caution">
    <text evidence="2">The sequence shown here is derived from an EMBL/GenBank/DDBJ whole genome shotgun (WGS) entry which is preliminary data.</text>
</comment>
<evidence type="ECO:0000313" key="3">
    <source>
        <dbReference type="Proteomes" id="UP001302321"/>
    </source>
</evidence>
<gene>
    <name evidence="2" type="ORF">QBC36DRAFT_330871</name>
</gene>
<organism evidence="2 3">
    <name type="scientific">Triangularia setosa</name>
    <dbReference type="NCBI Taxonomy" id="2587417"/>
    <lineage>
        <taxon>Eukaryota</taxon>
        <taxon>Fungi</taxon>
        <taxon>Dikarya</taxon>
        <taxon>Ascomycota</taxon>
        <taxon>Pezizomycotina</taxon>
        <taxon>Sordariomycetes</taxon>
        <taxon>Sordariomycetidae</taxon>
        <taxon>Sordariales</taxon>
        <taxon>Podosporaceae</taxon>
        <taxon>Triangularia</taxon>
    </lineage>
</organism>
<feature type="chain" id="PRO_5042836674" description="Secreted protein" evidence="1">
    <location>
        <begin position="27"/>
        <end position="89"/>
    </location>
</feature>
<evidence type="ECO:0008006" key="4">
    <source>
        <dbReference type="Google" id="ProtNLM"/>
    </source>
</evidence>
<keyword evidence="1" id="KW-0732">Signal</keyword>
<keyword evidence="3" id="KW-1185">Reference proteome</keyword>
<dbReference type="Proteomes" id="UP001302321">
    <property type="component" value="Unassembled WGS sequence"/>
</dbReference>
<dbReference type="EMBL" id="MU866223">
    <property type="protein sequence ID" value="KAK4175708.1"/>
    <property type="molecule type" value="Genomic_DNA"/>
</dbReference>
<evidence type="ECO:0000256" key="1">
    <source>
        <dbReference type="SAM" id="SignalP"/>
    </source>
</evidence>
<evidence type="ECO:0000313" key="2">
    <source>
        <dbReference type="EMBL" id="KAK4175708.1"/>
    </source>
</evidence>
<reference evidence="2" key="1">
    <citation type="journal article" date="2023" name="Mol. Phylogenet. Evol.">
        <title>Genome-scale phylogeny and comparative genomics of the fungal order Sordariales.</title>
        <authorList>
            <person name="Hensen N."/>
            <person name="Bonometti L."/>
            <person name="Westerberg I."/>
            <person name="Brannstrom I.O."/>
            <person name="Guillou S."/>
            <person name="Cros-Aarteil S."/>
            <person name="Calhoun S."/>
            <person name="Haridas S."/>
            <person name="Kuo A."/>
            <person name="Mondo S."/>
            <person name="Pangilinan J."/>
            <person name="Riley R."/>
            <person name="LaButti K."/>
            <person name="Andreopoulos B."/>
            <person name="Lipzen A."/>
            <person name="Chen C."/>
            <person name="Yan M."/>
            <person name="Daum C."/>
            <person name="Ng V."/>
            <person name="Clum A."/>
            <person name="Steindorff A."/>
            <person name="Ohm R.A."/>
            <person name="Martin F."/>
            <person name="Silar P."/>
            <person name="Natvig D.O."/>
            <person name="Lalanne C."/>
            <person name="Gautier V."/>
            <person name="Ament-Velasquez S.L."/>
            <person name="Kruys A."/>
            <person name="Hutchinson M.I."/>
            <person name="Powell A.J."/>
            <person name="Barry K."/>
            <person name="Miller A.N."/>
            <person name="Grigoriev I.V."/>
            <person name="Debuchy R."/>
            <person name="Gladieux P."/>
            <person name="Hiltunen Thoren M."/>
            <person name="Johannesson H."/>
        </authorList>
    </citation>
    <scope>NUCLEOTIDE SEQUENCE</scope>
    <source>
        <strain evidence="2">CBS 892.96</strain>
    </source>
</reference>
<feature type="signal peptide" evidence="1">
    <location>
        <begin position="1"/>
        <end position="26"/>
    </location>
</feature>
<name>A0AAN6W671_9PEZI</name>
<proteinExistence type="predicted"/>